<reference evidence="3 4" key="1">
    <citation type="submission" date="2018-08" db="EMBL/GenBank/DDBJ databases">
        <title>Paraburkholderia sp. DHOM06 isolated from forest soil.</title>
        <authorList>
            <person name="Gao Z.-H."/>
            <person name="Qiu L.-H."/>
        </authorList>
    </citation>
    <scope>NUCLEOTIDE SEQUENCE [LARGE SCALE GENOMIC DNA]</scope>
    <source>
        <strain evidence="3 4">DHOM06</strain>
    </source>
</reference>
<dbReference type="GO" id="GO:0047580">
    <property type="term" value="F:4-hydroxyproline epimerase activity"/>
    <property type="evidence" value="ECO:0007669"/>
    <property type="project" value="TreeGrafter"/>
</dbReference>
<feature type="active site" description="Proton donor" evidence="2">
    <location>
        <position position="266"/>
    </location>
</feature>
<keyword evidence="4" id="KW-1185">Reference proteome</keyword>
<evidence type="ECO:0000256" key="1">
    <source>
        <dbReference type="ARBA" id="ARBA00007529"/>
    </source>
</evidence>
<gene>
    <name evidence="3" type="ORF">DWV00_03830</name>
</gene>
<dbReference type="Pfam" id="PF05544">
    <property type="entry name" value="Pro_racemase"/>
    <property type="match status" value="1"/>
</dbReference>
<dbReference type="RefSeq" id="WP_115532143.1">
    <property type="nucleotide sequence ID" value="NZ_QRGA01000001.1"/>
</dbReference>
<dbReference type="SFLD" id="SFLDS00028">
    <property type="entry name" value="Proline_Racemase"/>
    <property type="match status" value="1"/>
</dbReference>
<dbReference type="PANTHER" id="PTHR33442:SF5">
    <property type="entry name" value="BIFUNCTIONAL TRANS-3-HYDROXY-L-PROLINE DEHYDRATASE_2-EPIMERASE"/>
    <property type="match status" value="1"/>
</dbReference>
<proteinExistence type="inferred from homology"/>
<protein>
    <recommendedName>
        <fullName evidence="5">Proline racemase</fullName>
    </recommendedName>
</protein>
<organism evidence="3 4">
    <name type="scientific">Trinickia dinghuensis</name>
    <dbReference type="NCBI Taxonomy" id="2291023"/>
    <lineage>
        <taxon>Bacteria</taxon>
        <taxon>Pseudomonadati</taxon>
        <taxon>Pseudomonadota</taxon>
        <taxon>Betaproteobacteria</taxon>
        <taxon>Burkholderiales</taxon>
        <taxon>Burkholderiaceae</taxon>
        <taxon>Trinickia</taxon>
    </lineage>
</organism>
<comment type="caution">
    <text evidence="3">The sequence shown here is derived from an EMBL/GenBank/DDBJ whole genome shotgun (WGS) entry which is preliminary data.</text>
</comment>
<dbReference type="SUPFAM" id="SSF54506">
    <property type="entry name" value="Diaminopimelate epimerase-like"/>
    <property type="match status" value="1"/>
</dbReference>
<name>A0A3D8K733_9BURK</name>
<dbReference type="Gene3D" id="3.10.310.10">
    <property type="entry name" value="Diaminopimelate Epimerase, Chain A, domain 1"/>
    <property type="match status" value="2"/>
</dbReference>
<comment type="similarity">
    <text evidence="1">Belongs to the proline racemase family.</text>
</comment>
<dbReference type="OrthoDB" id="181267at2"/>
<evidence type="ECO:0000313" key="3">
    <source>
        <dbReference type="EMBL" id="RDV00873.1"/>
    </source>
</evidence>
<feature type="active site" description="Proton acceptor" evidence="2">
    <location>
        <position position="90"/>
    </location>
</feature>
<evidence type="ECO:0008006" key="5">
    <source>
        <dbReference type="Google" id="ProtNLM"/>
    </source>
</evidence>
<accession>A0A3D8K733</accession>
<dbReference type="EMBL" id="QRGA01000001">
    <property type="protein sequence ID" value="RDV00873.1"/>
    <property type="molecule type" value="Genomic_DNA"/>
</dbReference>
<evidence type="ECO:0000256" key="2">
    <source>
        <dbReference type="PIRSR" id="PIRSR029792-1"/>
    </source>
</evidence>
<sequence length="352" mass="38221">MGFKRTIHAVETHSGIPMRVVTGGIPNIPGDTVYAKMKWLEANDDGLRKLLLREPRGYPAHCCNIIVPPCHPEADAGYIILEQVEYPMMSGGNTISVATVLLEMGMLPMQEPITELTLEAPAGLIRIVAECKDGKVKSVKFKNVPAFAAHLDAEIEVPHLGKVRVDVGWGGMFYVIADVRQFAGLELKPEHGKEITRISAMIRQAAIEQLPVAHPDYPGVGITISQLSGPTDDPRADWKNVVTMPTGPLSWDDPATWTGAIDRCPCGTGTCAKMAVLHAKGELPLHQDFRHQGILGTVFTGRLEGEARIGDKAAVVPTLAGTSWIHGINTIVLDHDDPFPEGYTLGDIWPKQ</sequence>
<dbReference type="PANTHER" id="PTHR33442">
    <property type="entry name" value="TRANS-3-HYDROXY-L-PROLINE DEHYDRATASE"/>
    <property type="match status" value="1"/>
</dbReference>
<dbReference type="PIRSF" id="PIRSF029792">
    <property type="entry name" value="Pro_racemase"/>
    <property type="match status" value="1"/>
</dbReference>
<dbReference type="AlphaFoldDB" id="A0A3D8K733"/>
<evidence type="ECO:0000313" key="4">
    <source>
        <dbReference type="Proteomes" id="UP000256838"/>
    </source>
</evidence>
<dbReference type="InterPro" id="IPR008794">
    <property type="entry name" value="Pro_racemase_fam"/>
</dbReference>
<dbReference type="Proteomes" id="UP000256838">
    <property type="component" value="Unassembled WGS sequence"/>
</dbReference>